<reference evidence="2 3" key="1">
    <citation type="submission" date="2018-04" db="EMBL/GenBank/DDBJ databases">
        <title>WGS assembly of Panicum hallii var. hallii HAL2.</title>
        <authorList>
            <person name="Lovell J."/>
            <person name="Jenkins J."/>
            <person name="Lowry D."/>
            <person name="Mamidi S."/>
            <person name="Sreedasyam A."/>
            <person name="Weng X."/>
            <person name="Barry K."/>
            <person name="Bonette J."/>
            <person name="Campitelli B."/>
            <person name="Daum C."/>
            <person name="Gordon S."/>
            <person name="Gould B."/>
            <person name="Lipzen A."/>
            <person name="MacQueen A."/>
            <person name="Palacio-Mejia J."/>
            <person name="Plott C."/>
            <person name="Shakirov E."/>
            <person name="Shu S."/>
            <person name="Yoshinaga Y."/>
            <person name="Zane M."/>
            <person name="Rokhsar D."/>
            <person name="Grimwood J."/>
            <person name="Schmutz J."/>
            <person name="Juenger T."/>
        </authorList>
    </citation>
    <scope>NUCLEOTIDE SEQUENCE [LARGE SCALE GENOMIC DNA]</scope>
    <source>
        <strain evidence="3">cv. HAL2</strain>
    </source>
</reference>
<feature type="region of interest" description="Disordered" evidence="1">
    <location>
        <begin position="14"/>
        <end position="39"/>
    </location>
</feature>
<dbReference type="EMBL" id="CM009754">
    <property type="protein sequence ID" value="PUZ50429.1"/>
    <property type="molecule type" value="Genomic_DNA"/>
</dbReference>
<dbReference type="Proteomes" id="UP000244336">
    <property type="component" value="Chromosome 6"/>
</dbReference>
<evidence type="ECO:0000313" key="3">
    <source>
        <dbReference type="Proteomes" id="UP000244336"/>
    </source>
</evidence>
<accession>A0A2T7D4A6</accession>
<evidence type="ECO:0000313" key="2">
    <source>
        <dbReference type="EMBL" id="PUZ50429.1"/>
    </source>
</evidence>
<organism evidence="2 3">
    <name type="scientific">Panicum hallii var. hallii</name>
    <dbReference type="NCBI Taxonomy" id="1504633"/>
    <lineage>
        <taxon>Eukaryota</taxon>
        <taxon>Viridiplantae</taxon>
        <taxon>Streptophyta</taxon>
        <taxon>Embryophyta</taxon>
        <taxon>Tracheophyta</taxon>
        <taxon>Spermatophyta</taxon>
        <taxon>Magnoliopsida</taxon>
        <taxon>Liliopsida</taxon>
        <taxon>Poales</taxon>
        <taxon>Poaceae</taxon>
        <taxon>PACMAD clade</taxon>
        <taxon>Panicoideae</taxon>
        <taxon>Panicodae</taxon>
        <taxon>Paniceae</taxon>
        <taxon>Panicinae</taxon>
        <taxon>Panicum</taxon>
        <taxon>Panicum sect. Panicum</taxon>
    </lineage>
</organism>
<keyword evidence="3" id="KW-1185">Reference proteome</keyword>
<sequence>MVDALFRRLLLLLPPPPPGAGQSEELRHSLLSSSSPPPAPCAYERGRRGVGAVQFERLRPGRPWGPCSLIEPCQYHVARPSLDLWASYMHVSILRAVAFFICYLSSVGTRVQGD</sequence>
<gene>
    <name evidence="2" type="ORF">GQ55_6G058400</name>
</gene>
<protein>
    <submittedName>
        <fullName evidence="2">Uncharacterized protein</fullName>
    </submittedName>
</protein>
<proteinExistence type="predicted"/>
<dbReference type="AlphaFoldDB" id="A0A2T7D4A6"/>
<evidence type="ECO:0000256" key="1">
    <source>
        <dbReference type="SAM" id="MobiDB-lite"/>
    </source>
</evidence>
<dbReference type="Gramene" id="PUZ50429">
    <property type="protein sequence ID" value="PUZ50429"/>
    <property type="gene ID" value="GQ55_6G058400"/>
</dbReference>
<name>A0A2T7D4A6_9POAL</name>